<gene>
    <name evidence="1" type="ordered locus">Tph_c21230</name>
</gene>
<dbReference type="Proteomes" id="UP000000467">
    <property type="component" value="Chromosome"/>
</dbReference>
<proteinExistence type="predicted"/>
<dbReference type="STRING" id="1089553.Tph_c21230"/>
<keyword evidence="1" id="KW-0378">Hydrolase</keyword>
<reference evidence="1 2" key="1">
    <citation type="journal article" date="2012" name="BMC Genomics">
        <title>Genome-guided analysis of physiological and morphological traits of the fermentative acetate oxidizer Thermacetogenium phaeum.</title>
        <authorList>
            <person name="Oehler D."/>
            <person name="Poehlein A."/>
            <person name="Leimbach A."/>
            <person name="Muller N."/>
            <person name="Daniel R."/>
            <person name="Gottschalk G."/>
            <person name="Schink B."/>
        </authorList>
    </citation>
    <scope>NUCLEOTIDE SEQUENCE [LARGE SCALE GENOMIC DNA]</scope>
    <source>
        <strain evidence="2">ATCC BAA-254 / DSM 26808 / PB</strain>
    </source>
</reference>
<dbReference type="EC" id="3.5.1.89" evidence="1"/>
<sequence>MKPLDLGGPRLRLLVVSPHPDDEVLAAGGTIARAAAEASVHVVFLTSGDGFGCGVRLSQRVLCPRPENFLSYGRERMEEARRALGVLGLSEEDITFLGYPDGGLEGIWTGSRAYPYTSPFSHCSTVPYEDALSPGAPYVAESIICDLAKVMELFRPTVILLPHPRDTHPDHRFCALFTLTAAAQERRGEPRIPQLFAYLIHAGIWQVAPVLWKKKALRPPRRFLKRNCTWYTLTVERCYLNLKRQAILQYRTQLEIVAVFMKNFLRPNEILSGIDISLLDRLSPVWRPHGSEVLSVIPPAAVELQR</sequence>
<dbReference type="KEGG" id="tpz:Tph_c21230"/>
<dbReference type="EMBL" id="CP003732">
    <property type="protein sequence ID" value="AFV12317.1"/>
    <property type="molecule type" value="Genomic_DNA"/>
</dbReference>
<dbReference type="GO" id="GO:0000225">
    <property type="term" value="F:N-acetylglucosaminylphosphatidylinositol deacetylase activity"/>
    <property type="evidence" value="ECO:0007669"/>
    <property type="project" value="UniProtKB-EC"/>
</dbReference>
<dbReference type="AlphaFoldDB" id="K4LJW0"/>
<evidence type="ECO:0000313" key="1">
    <source>
        <dbReference type="EMBL" id="AFV12317.1"/>
    </source>
</evidence>
<organism evidence="1 2">
    <name type="scientific">Thermacetogenium phaeum (strain ATCC BAA-254 / DSM 26808 / PB)</name>
    <dbReference type="NCBI Taxonomy" id="1089553"/>
    <lineage>
        <taxon>Bacteria</taxon>
        <taxon>Bacillati</taxon>
        <taxon>Bacillota</taxon>
        <taxon>Clostridia</taxon>
        <taxon>Thermoanaerobacterales</taxon>
        <taxon>Thermoanaerobacteraceae</taxon>
        <taxon>Thermacetogenium</taxon>
    </lineage>
</organism>
<dbReference type="OrthoDB" id="9815144at2"/>
<dbReference type="PANTHER" id="PTHR12993:SF29">
    <property type="entry name" value="BLR3841 PROTEIN"/>
    <property type="match status" value="1"/>
</dbReference>
<dbReference type="HOGENOM" id="CLU_049311_0_0_9"/>
<keyword evidence="2" id="KW-1185">Reference proteome</keyword>
<dbReference type="SUPFAM" id="SSF102588">
    <property type="entry name" value="LmbE-like"/>
    <property type="match status" value="1"/>
</dbReference>
<dbReference type="InterPro" id="IPR024078">
    <property type="entry name" value="LmbE-like_dom_sf"/>
</dbReference>
<dbReference type="eggNOG" id="COG2120">
    <property type="taxonomic scope" value="Bacteria"/>
</dbReference>
<dbReference type="InterPro" id="IPR003737">
    <property type="entry name" value="GlcNAc_PI_deacetylase-related"/>
</dbReference>
<protein>
    <submittedName>
        <fullName evidence="1">N-acetylglucosaminyl phosphatidylinositol deacetylase</fullName>
        <ecNumber evidence="1">3.5.1.89</ecNumber>
    </submittedName>
</protein>
<dbReference type="RefSeq" id="WP_015051192.1">
    <property type="nucleotide sequence ID" value="NC_018870.1"/>
</dbReference>
<dbReference type="PANTHER" id="PTHR12993">
    <property type="entry name" value="N-ACETYLGLUCOSAMINYL-PHOSPHATIDYLINOSITOL DE-N-ACETYLASE-RELATED"/>
    <property type="match status" value="1"/>
</dbReference>
<dbReference type="Gene3D" id="3.40.50.10320">
    <property type="entry name" value="LmbE-like"/>
    <property type="match status" value="1"/>
</dbReference>
<dbReference type="Pfam" id="PF02585">
    <property type="entry name" value="PIG-L"/>
    <property type="match status" value="1"/>
</dbReference>
<evidence type="ECO:0000313" key="2">
    <source>
        <dbReference type="Proteomes" id="UP000000467"/>
    </source>
</evidence>
<accession>K4LJW0</accession>
<name>K4LJW0_THEPS</name>